<protein>
    <submittedName>
        <fullName evidence="1">Uncharacterized protein</fullName>
    </submittedName>
</protein>
<dbReference type="Proteomes" id="UP000186817">
    <property type="component" value="Unassembled WGS sequence"/>
</dbReference>
<sequence>MAKVQRLWSAWLVGDAHRDGAGRGLHSARLEGAGRGDAEAAAGEDARVGEPSKTCLLKICFPDCAWTSIAVLLNPCAGLHRDIHNSAIHRNCVIGATIRVVESGLKTPRAIAQLS</sequence>
<organism evidence="1 2">
    <name type="scientific">Symbiodinium microadriaticum</name>
    <name type="common">Dinoflagellate</name>
    <name type="synonym">Zooxanthella microadriatica</name>
    <dbReference type="NCBI Taxonomy" id="2951"/>
    <lineage>
        <taxon>Eukaryota</taxon>
        <taxon>Sar</taxon>
        <taxon>Alveolata</taxon>
        <taxon>Dinophyceae</taxon>
        <taxon>Suessiales</taxon>
        <taxon>Symbiodiniaceae</taxon>
        <taxon>Symbiodinium</taxon>
    </lineage>
</organism>
<gene>
    <name evidence="1" type="ORF">AK812_SmicGene43603</name>
</gene>
<evidence type="ECO:0000313" key="2">
    <source>
        <dbReference type="Proteomes" id="UP000186817"/>
    </source>
</evidence>
<dbReference type="AlphaFoldDB" id="A0A1Q9C0N7"/>
<accession>A0A1Q9C0N7</accession>
<dbReference type="EMBL" id="LSRX01002019">
    <property type="protein sequence ID" value="OLP76460.1"/>
    <property type="molecule type" value="Genomic_DNA"/>
</dbReference>
<name>A0A1Q9C0N7_SYMMI</name>
<keyword evidence="2" id="KW-1185">Reference proteome</keyword>
<evidence type="ECO:0000313" key="1">
    <source>
        <dbReference type="EMBL" id="OLP76460.1"/>
    </source>
</evidence>
<reference evidence="1 2" key="1">
    <citation type="submission" date="2016-02" db="EMBL/GenBank/DDBJ databases">
        <title>Genome analysis of coral dinoflagellate symbionts highlights evolutionary adaptations to a symbiotic lifestyle.</title>
        <authorList>
            <person name="Aranda M."/>
            <person name="Li Y."/>
            <person name="Liew Y.J."/>
            <person name="Baumgarten S."/>
            <person name="Simakov O."/>
            <person name="Wilson M."/>
            <person name="Piel J."/>
            <person name="Ashoor H."/>
            <person name="Bougouffa S."/>
            <person name="Bajic V.B."/>
            <person name="Ryu T."/>
            <person name="Ravasi T."/>
            <person name="Bayer T."/>
            <person name="Micklem G."/>
            <person name="Kim H."/>
            <person name="Bhak J."/>
            <person name="Lajeunesse T.C."/>
            <person name="Voolstra C.R."/>
        </authorList>
    </citation>
    <scope>NUCLEOTIDE SEQUENCE [LARGE SCALE GENOMIC DNA]</scope>
    <source>
        <strain evidence="1 2">CCMP2467</strain>
    </source>
</reference>
<comment type="caution">
    <text evidence="1">The sequence shown here is derived from an EMBL/GenBank/DDBJ whole genome shotgun (WGS) entry which is preliminary data.</text>
</comment>
<proteinExistence type="predicted"/>